<keyword evidence="1" id="KW-1133">Transmembrane helix</keyword>
<dbReference type="EMBL" id="ASGZ01000028">
    <property type="protein sequence ID" value="ESP88432.1"/>
    <property type="molecule type" value="Genomic_DNA"/>
</dbReference>
<gene>
    <name evidence="2" type="ORF">K933_08232</name>
</gene>
<feature type="transmembrane region" description="Helical" evidence="1">
    <location>
        <begin position="217"/>
        <end position="239"/>
    </location>
</feature>
<accession>V4IZ89</accession>
<evidence type="ECO:0000256" key="1">
    <source>
        <dbReference type="SAM" id="Phobius"/>
    </source>
</evidence>
<organism evidence="2 3">
    <name type="scientific">Candidatus Halobonum tyrrellensis G22</name>
    <dbReference type="NCBI Taxonomy" id="1324957"/>
    <lineage>
        <taxon>Archaea</taxon>
        <taxon>Methanobacteriati</taxon>
        <taxon>Methanobacteriota</taxon>
        <taxon>Stenosarchaea group</taxon>
        <taxon>Halobacteria</taxon>
        <taxon>Halobacteriales</taxon>
        <taxon>Haloferacaceae</taxon>
        <taxon>Candidatus Halobonum</taxon>
    </lineage>
</organism>
<comment type="caution">
    <text evidence="2">The sequence shown here is derived from an EMBL/GenBank/DDBJ whole genome shotgun (WGS) entry which is preliminary data.</text>
</comment>
<name>V4IZ89_9EURY</name>
<evidence type="ECO:0000313" key="2">
    <source>
        <dbReference type="EMBL" id="ESP88432.1"/>
    </source>
</evidence>
<keyword evidence="1" id="KW-0812">Transmembrane</keyword>
<reference evidence="2 3" key="1">
    <citation type="journal article" date="2013" name="Genome Announc.">
        <title>Draft Genome Sequence of 'Candidatus Halobonum tyrrellensis' Strain G22, Isolated from the Hypersaline Waters of Lake Tyrrell, Australia.</title>
        <authorList>
            <person name="Ugalde J.A."/>
            <person name="Narasingarao P."/>
            <person name="Kuo S."/>
            <person name="Podell S."/>
            <person name="Allen E.E."/>
        </authorList>
    </citation>
    <scope>NUCLEOTIDE SEQUENCE [LARGE SCALE GENOMIC DNA]</scope>
    <source>
        <strain evidence="2 3">G22</strain>
    </source>
</reference>
<dbReference type="eggNOG" id="arCOG03888">
    <property type="taxonomic scope" value="Archaea"/>
</dbReference>
<dbReference type="AlphaFoldDB" id="V4IZ89"/>
<protein>
    <submittedName>
        <fullName evidence="2">Uncharacterized protein</fullName>
    </submittedName>
</protein>
<proteinExistence type="predicted"/>
<dbReference type="Proteomes" id="UP000017840">
    <property type="component" value="Unassembled WGS sequence"/>
</dbReference>
<dbReference type="STRING" id="1324957.K933_08232"/>
<evidence type="ECO:0000313" key="3">
    <source>
        <dbReference type="Proteomes" id="UP000017840"/>
    </source>
</evidence>
<keyword evidence="1" id="KW-0472">Membrane</keyword>
<sequence>MAALALLLAAVAPAAAVSVTGTDAPDGAEVGSQVTATVTLSELYRNPSLNEWQLAGSTDLTDVTWTVMWYDQTGARVDQQSYDGGNFSGATVTTESDHAEVRVRVSGTVPQVGSYTYEPQPSFTLLSLRQARSGGASNDVVALNATHYTPASREARQALDSAAATIEEAGNPTEAQGTFDSAVSAYNSGNFDNAVTLADRAADEAAAVQRTQRRNQLLLYGAGAVVALAAVVGGGFLLWRSRQDSYDKLG</sequence>
<keyword evidence="3" id="KW-1185">Reference proteome</keyword>